<evidence type="ECO:0000256" key="3">
    <source>
        <dbReference type="ARBA" id="ARBA00022989"/>
    </source>
</evidence>
<dbReference type="InterPro" id="IPR003689">
    <property type="entry name" value="ZIP"/>
</dbReference>
<feature type="transmembrane region" description="Helical" evidence="5">
    <location>
        <begin position="225"/>
        <end position="243"/>
    </location>
</feature>
<dbReference type="Pfam" id="PF02535">
    <property type="entry name" value="Zip"/>
    <property type="match status" value="1"/>
</dbReference>
<feature type="transmembrane region" description="Helical" evidence="5">
    <location>
        <begin position="162"/>
        <end position="187"/>
    </location>
</feature>
<dbReference type="Proteomes" id="UP000713596">
    <property type="component" value="Unassembled WGS sequence"/>
</dbReference>
<keyword evidence="3 5" id="KW-1133">Transmembrane helix</keyword>
<feature type="transmembrane region" description="Helical" evidence="5">
    <location>
        <begin position="65"/>
        <end position="87"/>
    </location>
</feature>
<feature type="transmembrane region" description="Helical" evidence="5">
    <location>
        <begin position="193"/>
        <end position="213"/>
    </location>
</feature>
<dbReference type="GO" id="GO:0005385">
    <property type="term" value="F:zinc ion transmembrane transporter activity"/>
    <property type="evidence" value="ECO:0007669"/>
    <property type="project" value="TreeGrafter"/>
</dbReference>
<dbReference type="AlphaFoldDB" id="A0A948WQP5"/>
<comment type="subcellular location">
    <subcellularLocation>
        <location evidence="1">Membrane</location>
        <topology evidence="1">Multi-pass membrane protein</topology>
    </subcellularLocation>
</comment>
<dbReference type="GO" id="GO:0016020">
    <property type="term" value="C:membrane"/>
    <property type="evidence" value="ECO:0007669"/>
    <property type="project" value="UniProtKB-SubCell"/>
</dbReference>
<comment type="caution">
    <text evidence="6">The sequence shown here is derived from an EMBL/GenBank/DDBJ whole genome shotgun (WGS) entry which is preliminary data.</text>
</comment>
<feature type="transmembrane region" description="Helical" evidence="5">
    <location>
        <begin position="33"/>
        <end position="53"/>
    </location>
</feature>
<protein>
    <submittedName>
        <fullName evidence="6">ZIP family metal transporter</fullName>
    </submittedName>
</protein>
<sequence length="244" mass="25325">MAIQGILSTTLAGLFTFLGGVLGVMRPPSRRTMAAVLGFAAGVMLTISLADLLPHCTGMYAQWMGLPMAAAATASLLLLGMVAAALLEQGVEKPDDPAAISWFLMLAILLHNLPEGVLTLFASVQEPTLGWHTTLAIGMHNIPEGISVAMPLYYATRKRTKALGAALITGLAEPAAALLAYGVLHFWMNPAMVAGLLAWSAGVMCWVSVAELIPAGLALGYPRRVGVGACLGMAAMLLGMGLLS</sequence>
<evidence type="ECO:0000256" key="2">
    <source>
        <dbReference type="ARBA" id="ARBA00022692"/>
    </source>
</evidence>
<dbReference type="PANTHER" id="PTHR11040:SF205">
    <property type="entry name" value="ZINC TRANSPORTER ZUPT"/>
    <property type="match status" value="1"/>
</dbReference>
<evidence type="ECO:0000256" key="5">
    <source>
        <dbReference type="SAM" id="Phobius"/>
    </source>
</evidence>
<evidence type="ECO:0000256" key="4">
    <source>
        <dbReference type="ARBA" id="ARBA00023136"/>
    </source>
</evidence>
<keyword evidence="2 5" id="KW-0812">Transmembrane</keyword>
<evidence type="ECO:0000313" key="6">
    <source>
        <dbReference type="EMBL" id="MBU3805316.1"/>
    </source>
</evidence>
<evidence type="ECO:0000256" key="1">
    <source>
        <dbReference type="ARBA" id="ARBA00004141"/>
    </source>
</evidence>
<name>A0A948WQP5_9FIRM</name>
<gene>
    <name evidence="6" type="ORF">H9882_00215</name>
</gene>
<dbReference type="PANTHER" id="PTHR11040">
    <property type="entry name" value="ZINC/IRON TRANSPORTER"/>
    <property type="match status" value="1"/>
</dbReference>
<reference evidence="6" key="1">
    <citation type="journal article" date="2021" name="PeerJ">
        <title>Extensive microbial diversity within the chicken gut microbiome revealed by metagenomics and culture.</title>
        <authorList>
            <person name="Gilroy R."/>
            <person name="Ravi A."/>
            <person name="Getino M."/>
            <person name="Pursley I."/>
            <person name="Horton D.L."/>
            <person name="Alikhan N.F."/>
            <person name="Baker D."/>
            <person name="Gharbi K."/>
            <person name="Hall N."/>
            <person name="Watson M."/>
            <person name="Adriaenssens E.M."/>
            <person name="Foster-Nyarko E."/>
            <person name="Jarju S."/>
            <person name="Secka A."/>
            <person name="Antonio M."/>
            <person name="Oren A."/>
            <person name="Chaudhuri R.R."/>
            <person name="La Ragione R."/>
            <person name="Hildebrand F."/>
            <person name="Pallen M.J."/>
        </authorList>
    </citation>
    <scope>NUCLEOTIDE SEQUENCE</scope>
    <source>
        <strain evidence="6">B5_2728</strain>
    </source>
</reference>
<proteinExistence type="predicted"/>
<organism evidence="6 7">
    <name type="scientific">Candidatus Allofournierella pullistercoris</name>
    <dbReference type="NCBI Taxonomy" id="2838597"/>
    <lineage>
        <taxon>Bacteria</taxon>
        <taxon>Bacillati</taxon>
        <taxon>Bacillota</taxon>
        <taxon>Clostridia</taxon>
        <taxon>Eubacteriales</taxon>
        <taxon>Oscillospiraceae</taxon>
        <taxon>Allofournierella</taxon>
    </lineage>
</organism>
<dbReference type="EMBL" id="JAHLFP010000002">
    <property type="protein sequence ID" value="MBU3805316.1"/>
    <property type="molecule type" value="Genomic_DNA"/>
</dbReference>
<reference evidence="6" key="2">
    <citation type="submission" date="2021-04" db="EMBL/GenBank/DDBJ databases">
        <authorList>
            <person name="Gilroy R."/>
        </authorList>
    </citation>
    <scope>NUCLEOTIDE SEQUENCE</scope>
    <source>
        <strain evidence="6">B5_2728</strain>
    </source>
</reference>
<accession>A0A948WQP5</accession>
<feature type="transmembrane region" description="Helical" evidence="5">
    <location>
        <begin position="99"/>
        <end position="122"/>
    </location>
</feature>
<evidence type="ECO:0000313" key="7">
    <source>
        <dbReference type="Proteomes" id="UP000713596"/>
    </source>
</evidence>
<keyword evidence="4 5" id="KW-0472">Membrane</keyword>